<accession>A0ABR9KGQ9</accession>
<gene>
    <name evidence="1" type="ORF">H4W81_003981</name>
</gene>
<keyword evidence="1" id="KW-0560">Oxidoreductase</keyword>
<protein>
    <submittedName>
        <fullName evidence="1">Heme-degrading monooxygenase HmoA</fullName>
    </submittedName>
</protein>
<name>A0ABR9KGQ9_9ACTN</name>
<dbReference type="SUPFAM" id="SSF54909">
    <property type="entry name" value="Dimeric alpha+beta barrel"/>
    <property type="match status" value="1"/>
</dbReference>
<sequence>MSTYTGPADRIDDAIRGFERSRELVTGMDGIVHAYMLVDRSSGKVMTISLWRDERALQSSADRAAKVREEAAAAVGGTVESVESYEVALQVP</sequence>
<dbReference type="GO" id="GO:0004497">
    <property type="term" value="F:monooxygenase activity"/>
    <property type="evidence" value="ECO:0007669"/>
    <property type="project" value="UniProtKB-KW"/>
</dbReference>
<keyword evidence="1" id="KW-0503">Monooxygenase</keyword>
<proteinExistence type="predicted"/>
<dbReference type="InterPro" id="IPR011008">
    <property type="entry name" value="Dimeric_a/b-barrel"/>
</dbReference>
<reference evidence="1 2" key="1">
    <citation type="submission" date="2020-10" db="EMBL/GenBank/DDBJ databases">
        <title>Sequencing the genomes of 1000 actinobacteria strains.</title>
        <authorList>
            <person name="Klenk H.-P."/>
        </authorList>
    </citation>
    <scope>NUCLEOTIDE SEQUENCE [LARGE SCALE GENOMIC DNA]</scope>
    <source>
        <strain evidence="1 2">DSM 43748</strain>
    </source>
</reference>
<evidence type="ECO:0000313" key="1">
    <source>
        <dbReference type="EMBL" id="MBE1561202.1"/>
    </source>
</evidence>
<dbReference type="Gene3D" id="3.30.70.100">
    <property type="match status" value="1"/>
</dbReference>
<dbReference type="EMBL" id="JADBEF010000001">
    <property type="protein sequence ID" value="MBE1561202.1"/>
    <property type="molecule type" value="Genomic_DNA"/>
</dbReference>
<keyword evidence="2" id="KW-1185">Reference proteome</keyword>
<dbReference type="RefSeq" id="WP_192776163.1">
    <property type="nucleotide sequence ID" value="NZ_BAAASY010000020.1"/>
</dbReference>
<evidence type="ECO:0000313" key="2">
    <source>
        <dbReference type="Proteomes" id="UP000661607"/>
    </source>
</evidence>
<organism evidence="1 2">
    <name type="scientific">Nonomuraea africana</name>
    <dbReference type="NCBI Taxonomy" id="46171"/>
    <lineage>
        <taxon>Bacteria</taxon>
        <taxon>Bacillati</taxon>
        <taxon>Actinomycetota</taxon>
        <taxon>Actinomycetes</taxon>
        <taxon>Streptosporangiales</taxon>
        <taxon>Streptosporangiaceae</taxon>
        <taxon>Nonomuraea</taxon>
    </lineage>
</organism>
<comment type="caution">
    <text evidence="1">The sequence shown here is derived from an EMBL/GenBank/DDBJ whole genome shotgun (WGS) entry which is preliminary data.</text>
</comment>
<dbReference type="Proteomes" id="UP000661607">
    <property type="component" value="Unassembled WGS sequence"/>
</dbReference>